<dbReference type="RefSeq" id="WP_246106877.1">
    <property type="nucleotide sequence ID" value="NZ_VFPA01000004.1"/>
</dbReference>
<keyword evidence="3" id="KW-1185">Reference proteome</keyword>
<dbReference type="EMBL" id="VFPA01000004">
    <property type="protein sequence ID" value="TQM06012.1"/>
    <property type="molecule type" value="Genomic_DNA"/>
</dbReference>
<accession>A0A543D9L0</accession>
<dbReference type="AlphaFoldDB" id="A0A543D9L0"/>
<feature type="domain" description="SAF" evidence="1">
    <location>
        <begin position="26"/>
        <end position="89"/>
    </location>
</feature>
<sequence>MLLGVLLVAVCAVASLWVLTGSDSRRPVLALARGMTVGQVLGPQDLLPVDVAVDAGVGVIPAERAAQLVGQRMATSLPAGALLFPDAVGVGEVPVAGQGIASLALGSGQLPAEVTPGARVAVVFAPPQPTPGAGPPSRVWPAVVTSVASAQREQVTVVSVALAEDDAREVAAVPAGQLALVMLSAGDR</sequence>
<evidence type="ECO:0000313" key="3">
    <source>
        <dbReference type="Proteomes" id="UP000315677"/>
    </source>
</evidence>
<evidence type="ECO:0000313" key="2">
    <source>
        <dbReference type="EMBL" id="TQM06012.1"/>
    </source>
</evidence>
<protein>
    <recommendedName>
        <fullName evidence="1">SAF domain-containing protein</fullName>
    </recommendedName>
</protein>
<organism evidence="2 3">
    <name type="scientific">Pseudonocardia kunmingensis</name>
    <dbReference type="NCBI Taxonomy" id="630975"/>
    <lineage>
        <taxon>Bacteria</taxon>
        <taxon>Bacillati</taxon>
        <taxon>Actinomycetota</taxon>
        <taxon>Actinomycetes</taxon>
        <taxon>Pseudonocardiales</taxon>
        <taxon>Pseudonocardiaceae</taxon>
        <taxon>Pseudonocardia</taxon>
    </lineage>
</organism>
<comment type="caution">
    <text evidence="2">The sequence shown here is derived from an EMBL/GenBank/DDBJ whole genome shotgun (WGS) entry which is preliminary data.</text>
</comment>
<gene>
    <name evidence="2" type="ORF">FB558_6242</name>
</gene>
<dbReference type="SMART" id="SM00858">
    <property type="entry name" value="SAF"/>
    <property type="match status" value="1"/>
</dbReference>
<dbReference type="Proteomes" id="UP000315677">
    <property type="component" value="Unassembled WGS sequence"/>
</dbReference>
<dbReference type="InterPro" id="IPR013974">
    <property type="entry name" value="SAF"/>
</dbReference>
<evidence type="ECO:0000259" key="1">
    <source>
        <dbReference type="SMART" id="SM00858"/>
    </source>
</evidence>
<reference evidence="2 3" key="1">
    <citation type="submission" date="2019-06" db="EMBL/GenBank/DDBJ databases">
        <title>Sequencing the genomes of 1000 actinobacteria strains.</title>
        <authorList>
            <person name="Klenk H.-P."/>
        </authorList>
    </citation>
    <scope>NUCLEOTIDE SEQUENCE [LARGE SCALE GENOMIC DNA]</scope>
    <source>
        <strain evidence="2 3">DSM 45301</strain>
    </source>
</reference>
<proteinExistence type="predicted"/>
<name>A0A543D9L0_9PSEU</name>